<dbReference type="STRING" id="349521.HCH_02274"/>
<dbReference type="KEGG" id="hch:HCH_02274"/>
<protein>
    <submittedName>
        <fullName evidence="1">Cytochrome c oxidase, cbb3-type, subunit CcoQ</fullName>
    </submittedName>
</protein>
<dbReference type="EMBL" id="CP000155">
    <property type="protein sequence ID" value="ABC29099.1"/>
    <property type="molecule type" value="Genomic_DNA"/>
</dbReference>
<dbReference type="eggNOG" id="COG4736">
    <property type="taxonomic scope" value="Bacteria"/>
</dbReference>
<gene>
    <name evidence="1" type="primary">ccoQ</name>
    <name evidence="1" type="ordered locus">HCH_02274</name>
</gene>
<organism evidence="1 2">
    <name type="scientific">Hahella chejuensis (strain KCTC 2396)</name>
    <dbReference type="NCBI Taxonomy" id="349521"/>
    <lineage>
        <taxon>Bacteria</taxon>
        <taxon>Pseudomonadati</taxon>
        <taxon>Pseudomonadota</taxon>
        <taxon>Gammaproteobacteria</taxon>
        <taxon>Oceanospirillales</taxon>
        <taxon>Hahellaceae</taxon>
        <taxon>Hahella</taxon>
    </lineage>
</organism>
<name>Q2SJS5_HAHCH</name>
<accession>Q2SJS5</accession>
<dbReference type="OrthoDB" id="6402501at2"/>
<dbReference type="CDD" id="cd01324">
    <property type="entry name" value="cbb3_Oxidase_CcoQ"/>
    <property type="match status" value="1"/>
</dbReference>
<dbReference type="Proteomes" id="UP000000238">
    <property type="component" value="Chromosome"/>
</dbReference>
<dbReference type="AlphaFoldDB" id="Q2SJS5"/>
<dbReference type="Pfam" id="PF05545">
    <property type="entry name" value="FixQ"/>
    <property type="match status" value="1"/>
</dbReference>
<reference evidence="1 2" key="1">
    <citation type="journal article" date="2005" name="Nucleic Acids Res.">
        <title>Genomic blueprint of Hahella chejuensis, a marine microbe producing an algicidal agent.</title>
        <authorList>
            <person name="Jeong H."/>
            <person name="Yim J.H."/>
            <person name="Lee C."/>
            <person name="Choi S.-H."/>
            <person name="Park Y.K."/>
            <person name="Yoon S.H."/>
            <person name="Hur C.-G."/>
            <person name="Kang H.-Y."/>
            <person name="Kim D."/>
            <person name="Lee H.H."/>
            <person name="Park K.H."/>
            <person name="Park S.-H."/>
            <person name="Park H.-S."/>
            <person name="Lee H.K."/>
            <person name="Oh T.K."/>
            <person name="Kim J.F."/>
        </authorList>
    </citation>
    <scope>NUCLEOTIDE SEQUENCE [LARGE SCALE GENOMIC DNA]</scope>
    <source>
        <strain evidence="1 2">KCTC 2396</strain>
    </source>
</reference>
<dbReference type="HOGENOM" id="CLU_192294_2_0_6"/>
<sequence length="61" mass="6835">MDINTVRGLATLFIMAAFIGLVVWAYSSKQKKTFDEAANLPFEDDEADAKSVREAETKKHD</sequence>
<proteinExistence type="predicted"/>
<dbReference type="RefSeq" id="WP_011396168.1">
    <property type="nucleotide sequence ID" value="NC_007645.1"/>
</dbReference>
<evidence type="ECO:0000313" key="2">
    <source>
        <dbReference type="Proteomes" id="UP000000238"/>
    </source>
</evidence>
<evidence type="ECO:0000313" key="1">
    <source>
        <dbReference type="EMBL" id="ABC29099.1"/>
    </source>
</evidence>
<dbReference type="InterPro" id="IPR008621">
    <property type="entry name" value="Cbb3-typ_cyt_oxidase_comp"/>
</dbReference>
<keyword evidence="2" id="KW-1185">Reference proteome</keyword>